<evidence type="ECO:0000256" key="2">
    <source>
        <dbReference type="ARBA" id="ARBA00005272"/>
    </source>
</evidence>
<evidence type="ECO:0000256" key="1">
    <source>
        <dbReference type="ARBA" id="ARBA00001974"/>
    </source>
</evidence>
<accession>A0A286E592</accession>
<dbReference type="InterPro" id="IPR051169">
    <property type="entry name" value="NADH-Q_oxidoreductase"/>
</dbReference>
<comment type="cofactor">
    <cofactor evidence="1">
        <name>FAD</name>
        <dbReference type="ChEBI" id="CHEBI:57692"/>
    </cofactor>
</comment>
<keyword evidence="5" id="KW-0560">Oxidoreductase</keyword>
<dbReference type="Proteomes" id="UP000219669">
    <property type="component" value="Unassembled WGS sequence"/>
</dbReference>
<dbReference type="PRINTS" id="PR00368">
    <property type="entry name" value="FADPNR"/>
</dbReference>
<dbReference type="Gene3D" id="3.50.50.100">
    <property type="match status" value="1"/>
</dbReference>
<dbReference type="InterPro" id="IPR023753">
    <property type="entry name" value="FAD/NAD-binding_dom"/>
</dbReference>
<keyword evidence="4" id="KW-0274">FAD</keyword>
<dbReference type="RefSeq" id="WP_097113566.1">
    <property type="nucleotide sequence ID" value="NZ_CP083931.1"/>
</dbReference>
<evidence type="ECO:0000313" key="7">
    <source>
        <dbReference type="EMBL" id="SOD66049.1"/>
    </source>
</evidence>
<dbReference type="GO" id="GO:0019646">
    <property type="term" value="P:aerobic electron transport chain"/>
    <property type="evidence" value="ECO:0007669"/>
    <property type="project" value="TreeGrafter"/>
</dbReference>
<evidence type="ECO:0000313" key="8">
    <source>
        <dbReference type="Proteomes" id="UP000219669"/>
    </source>
</evidence>
<proteinExistence type="inferred from homology"/>
<dbReference type="PRINTS" id="PR00411">
    <property type="entry name" value="PNDRDTASEI"/>
</dbReference>
<gene>
    <name evidence="7" type="ORF">SAMN02746062_00481</name>
</gene>
<evidence type="ECO:0000259" key="6">
    <source>
        <dbReference type="Pfam" id="PF07992"/>
    </source>
</evidence>
<dbReference type="SUPFAM" id="SSF51905">
    <property type="entry name" value="FAD/NAD(P)-binding domain"/>
    <property type="match status" value="1"/>
</dbReference>
<sequence length="429" mass="47064">MQHYDTIIVGGGAGGLELAAKLGRKYGRGAGKDKILLIDRAIVHIWKPTLHEVAVGTLNPQQEGILYTTVARRNHFSFMLGELVAFNPQERTLTVGELRDEDGSILVPKSTISFNKCVLAIGSGSNSFGTKGFEHAFTLENAQDAQRFQKYLFGRFLQTSHSDKRCLNVAIIGGGATGVELAAEMTEAYHEMHQIIGSANRFRIEINLIEATSRILPAMPEEVSAQSMPILERKQVSVHTNTRVLEITEQSVITDKGEIAADIVIWTAGIKAADRNTQFHLQTNAINQFIINEKLETSAKFVYALGDCASLTLADGSRIPATAQAAHQQASYLAKLLWAAANERAFDETFVYQDSGALVSLGFDKGVGRVAANPKKQENTIFLKGLLAKWAHMSLHLLHHFEVLGLRKTTVLALARLAQKRVSGRLKLH</sequence>
<dbReference type="EMBL" id="OCNF01000003">
    <property type="protein sequence ID" value="SOD66049.1"/>
    <property type="molecule type" value="Genomic_DNA"/>
</dbReference>
<dbReference type="PANTHER" id="PTHR42913">
    <property type="entry name" value="APOPTOSIS-INDUCING FACTOR 1"/>
    <property type="match status" value="1"/>
</dbReference>
<dbReference type="OrthoDB" id="9781621at2"/>
<dbReference type="Pfam" id="PF07992">
    <property type="entry name" value="Pyr_redox_2"/>
    <property type="match status" value="1"/>
</dbReference>
<keyword evidence="3" id="KW-0285">Flavoprotein</keyword>
<organism evidence="7 8">
    <name type="scientific">Alysiella filiformis DSM 16848</name>
    <dbReference type="NCBI Taxonomy" id="1120981"/>
    <lineage>
        <taxon>Bacteria</taxon>
        <taxon>Pseudomonadati</taxon>
        <taxon>Pseudomonadota</taxon>
        <taxon>Betaproteobacteria</taxon>
        <taxon>Neisseriales</taxon>
        <taxon>Neisseriaceae</taxon>
        <taxon>Alysiella</taxon>
    </lineage>
</organism>
<keyword evidence="8" id="KW-1185">Reference proteome</keyword>
<comment type="similarity">
    <text evidence="2">Belongs to the NADH dehydrogenase family.</text>
</comment>
<dbReference type="GO" id="GO:0003955">
    <property type="term" value="F:NAD(P)H dehydrogenase (quinone) activity"/>
    <property type="evidence" value="ECO:0007669"/>
    <property type="project" value="TreeGrafter"/>
</dbReference>
<feature type="domain" description="FAD/NAD(P)-binding" evidence="6">
    <location>
        <begin position="4"/>
        <end position="330"/>
    </location>
</feature>
<dbReference type="PANTHER" id="PTHR42913:SF3">
    <property type="entry name" value="64 KDA MITOCHONDRIAL NADH DEHYDROGENASE (EUROFUNG)"/>
    <property type="match status" value="1"/>
</dbReference>
<evidence type="ECO:0000256" key="4">
    <source>
        <dbReference type="ARBA" id="ARBA00022827"/>
    </source>
</evidence>
<dbReference type="InterPro" id="IPR036188">
    <property type="entry name" value="FAD/NAD-bd_sf"/>
</dbReference>
<dbReference type="AlphaFoldDB" id="A0A286E592"/>
<evidence type="ECO:0000256" key="3">
    <source>
        <dbReference type="ARBA" id="ARBA00022630"/>
    </source>
</evidence>
<protein>
    <submittedName>
        <fullName evidence="7">NADH dehydrogenase</fullName>
    </submittedName>
</protein>
<evidence type="ECO:0000256" key="5">
    <source>
        <dbReference type="ARBA" id="ARBA00023002"/>
    </source>
</evidence>
<reference evidence="7 8" key="1">
    <citation type="submission" date="2017-09" db="EMBL/GenBank/DDBJ databases">
        <authorList>
            <person name="Ehlers B."/>
            <person name="Leendertz F.H."/>
        </authorList>
    </citation>
    <scope>NUCLEOTIDE SEQUENCE [LARGE SCALE GENOMIC DNA]</scope>
    <source>
        <strain evidence="7 8">DSM 16848</strain>
    </source>
</reference>
<name>A0A286E592_9NEIS</name>